<dbReference type="GO" id="GO:0046872">
    <property type="term" value="F:metal ion binding"/>
    <property type="evidence" value="ECO:0007669"/>
    <property type="project" value="UniProtKB-KW"/>
</dbReference>
<dbReference type="AlphaFoldDB" id="A0A7D6BP37"/>
<protein>
    <recommendedName>
        <fullName evidence="9">DNA primase DnaG</fullName>
        <ecNumber evidence="9">2.7.7.101</ecNumber>
    </recommendedName>
</protein>
<keyword evidence="3 9" id="KW-0808">Transferase</keyword>
<dbReference type="InterPro" id="IPR034154">
    <property type="entry name" value="TOPRIM_DnaG/twinkle"/>
</dbReference>
<name>A0A7D6BP37_FERL1</name>
<dbReference type="SMART" id="SM00493">
    <property type="entry name" value="TOPRIM"/>
    <property type="match status" value="1"/>
</dbReference>
<keyword evidence="2 9" id="KW-0639">Primosome</keyword>
<keyword evidence="6" id="KW-0479">Metal-binding</keyword>
<evidence type="ECO:0000256" key="8">
    <source>
        <dbReference type="ARBA" id="ARBA00023163"/>
    </source>
</evidence>
<dbReference type="GO" id="GO:0008143">
    <property type="term" value="F:poly(A) binding"/>
    <property type="evidence" value="ECO:0007669"/>
    <property type="project" value="InterPro"/>
</dbReference>
<evidence type="ECO:0000256" key="4">
    <source>
        <dbReference type="ARBA" id="ARBA00022695"/>
    </source>
</evidence>
<evidence type="ECO:0000256" key="3">
    <source>
        <dbReference type="ARBA" id="ARBA00022679"/>
    </source>
</evidence>
<keyword evidence="4 9" id="KW-0548">Nucleotidyltransferase</keyword>
<dbReference type="InterPro" id="IPR050219">
    <property type="entry name" value="DnaG_primase"/>
</dbReference>
<dbReference type="GO" id="GO:0000428">
    <property type="term" value="C:DNA-directed RNA polymerase complex"/>
    <property type="evidence" value="ECO:0007669"/>
    <property type="project" value="UniProtKB-KW"/>
</dbReference>
<gene>
    <name evidence="9" type="primary">dnaG</name>
    <name evidence="12" type="ORF">Sv326_0947</name>
</gene>
<accession>A0A7D6BP37</accession>
<evidence type="ECO:0000256" key="2">
    <source>
        <dbReference type="ARBA" id="ARBA00022515"/>
    </source>
</evidence>
<dbReference type="NCBIfam" id="NF003108">
    <property type="entry name" value="PRK04031.1-1"/>
    <property type="match status" value="1"/>
</dbReference>
<evidence type="ECO:0000259" key="11">
    <source>
        <dbReference type="PROSITE" id="PS50880"/>
    </source>
</evidence>
<keyword evidence="9" id="KW-0271">Exosome</keyword>
<feature type="domain" description="Toprim" evidence="11">
    <location>
        <begin position="173"/>
        <end position="259"/>
    </location>
</feature>
<dbReference type="Proteomes" id="UP000510821">
    <property type="component" value="Chromosome"/>
</dbReference>
<evidence type="ECO:0000256" key="9">
    <source>
        <dbReference type="HAMAP-Rule" id="MF_00007"/>
    </source>
</evidence>
<evidence type="ECO:0000256" key="6">
    <source>
        <dbReference type="ARBA" id="ARBA00022723"/>
    </source>
</evidence>
<dbReference type="InterPro" id="IPR020607">
    <property type="entry name" value="Primase_DnaG_arc"/>
</dbReference>
<feature type="region of interest" description="Disordered" evidence="10">
    <location>
        <begin position="273"/>
        <end position="310"/>
    </location>
</feature>
<comment type="catalytic activity">
    <reaction evidence="9">
        <text>ssDNA + n NTP = ssDNA/pppN(pN)n-1 hybrid + (n-1) diphosphate.</text>
        <dbReference type="EC" id="2.7.7.101"/>
    </reaction>
</comment>
<dbReference type="KEGG" id="flt:Sv326_0947"/>
<keyword evidence="1 9" id="KW-0240">DNA-directed RNA polymerase</keyword>
<dbReference type="EC" id="2.7.7.101" evidence="9"/>
<dbReference type="Pfam" id="PF13662">
    <property type="entry name" value="Toprim_4"/>
    <property type="match status" value="1"/>
</dbReference>
<dbReference type="PROSITE" id="PS50880">
    <property type="entry name" value="TOPRIM"/>
    <property type="match status" value="1"/>
</dbReference>
<keyword evidence="7" id="KW-0460">Magnesium</keyword>
<comment type="subunit">
    <text evidence="9">Forms a ternary complex with MCM helicase and DNA. Component of the archaeal exosome complex.</text>
</comment>
<dbReference type="PANTHER" id="PTHR30313:SF2">
    <property type="entry name" value="DNA PRIMASE"/>
    <property type="match status" value="1"/>
</dbReference>
<dbReference type="SUPFAM" id="SSF56731">
    <property type="entry name" value="DNA primase core"/>
    <property type="match status" value="1"/>
</dbReference>
<evidence type="ECO:0000313" key="13">
    <source>
        <dbReference type="Proteomes" id="UP000510821"/>
    </source>
</evidence>
<dbReference type="GO" id="GO:0000178">
    <property type="term" value="C:exosome (RNase complex)"/>
    <property type="evidence" value="ECO:0007669"/>
    <property type="project" value="UniProtKB-KW"/>
</dbReference>
<organism evidence="12 13">
    <name type="scientific">Fermentimicrarchaeum limneticum</name>
    <dbReference type="NCBI Taxonomy" id="2795018"/>
    <lineage>
        <taxon>Archaea</taxon>
        <taxon>Candidatus Micrarchaeota</taxon>
        <taxon>Candidatus Fermentimicrarchaeales</taxon>
        <taxon>Candidatus Fermentimicrarchaeaceae</taxon>
        <taxon>Candidatus Fermentimicrarchaeum</taxon>
    </lineage>
</organism>
<keyword evidence="5 9" id="KW-0235">DNA replication</keyword>
<evidence type="ECO:0000256" key="5">
    <source>
        <dbReference type="ARBA" id="ARBA00022705"/>
    </source>
</evidence>
<dbReference type="CDD" id="cd01029">
    <property type="entry name" value="TOPRIM_primases"/>
    <property type="match status" value="1"/>
</dbReference>
<dbReference type="PANTHER" id="PTHR30313">
    <property type="entry name" value="DNA PRIMASE"/>
    <property type="match status" value="1"/>
</dbReference>
<sequence length="412" mass="45687">MAKMYIDTVKYVIYANIEIGGLVEKPDVVGAVFGQTEGLLGDELDLRELQKNGRIGRIEVDLQARGGKSVGRILLPSSLDMVETSILGAALETVDRVGPCDARVNVEKIEDTRSVKRKTVVDRAKSLLKTLLTTEIPESREISQLVRQEVKTAGVSEYGSEKLPSGPNITTYDSIIIVEGRADVINLLKNDINNVIAVGGANVPKTLANLCREKEVTVFLDGDRGGDIILKELSQVAEIDYIARAPAGKEVEELARKEIIKCLRSKVPVEQVDNAKQKAEESYPPRQEYQERRYPPRHEEKPPAEESALQDITKISTEVEPPQMLLTSLNELENTLRTRIYDEQLALKYEVPVRDLIKTLTDSAPVYAIVLDGIITQRLVDLAEGKGAKVLLGVKMGNIFRKPEEMLISTKF</sequence>
<dbReference type="GO" id="GO:0005737">
    <property type="term" value="C:cytoplasm"/>
    <property type="evidence" value="ECO:0007669"/>
    <property type="project" value="TreeGrafter"/>
</dbReference>
<dbReference type="EMBL" id="CP058998">
    <property type="protein sequence ID" value="QLJ53122.1"/>
    <property type="molecule type" value="Genomic_DNA"/>
</dbReference>
<dbReference type="GO" id="GO:1990077">
    <property type="term" value="C:primosome complex"/>
    <property type="evidence" value="ECO:0007669"/>
    <property type="project" value="UniProtKB-KW"/>
</dbReference>
<comment type="similarity">
    <text evidence="9">Belongs to the archaeal DnaG primase family.</text>
</comment>
<evidence type="ECO:0000256" key="7">
    <source>
        <dbReference type="ARBA" id="ARBA00022842"/>
    </source>
</evidence>
<keyword evidence="8 9" id="KW-0804">Transcription</keyword>
<evidence type="ECO:0000256" key="10">
    <source>
        <dbReference type="SAM" id="MobiDB-lite"/>
    </source>
</evidence>
<dbReference type="HAMAP" id="MF_00007">
    <property type="entry name" value="DNA_primase_DnaG_arc"/>
    <property type="match status" value="1"/>
</dbReference>
<feature type="compositionally biased region" description="Basic and acidic residues" evidence="10">
    <location>
        <begin position="273"/>
        <end position="304"/>
    </location>
</feature>
<evidence type="ECO:0000313" key="12">
    <source>
        <dbReference type="EMBL" id="QLJ53122.1"/>
    </source>
</evidence>
<dbReference type="GO" id="GO:0006269">
    <property type="term" value="P:DNA replication, synthesis of primer"/>
    <property type="evidence" value="ECO:0007669"/>
    <property type="project" value="UniProtKB-UniRule"/>
</dbReference>
<reference evidence="13" key="1">
    <citation type="submission" date="2020-07" db="EMBL/GenBank/DDBJ databases">
        <title>Metabolic diversity and evolutionary history of the archaeal phylum ###Micrarchaeota### uncovered from a freshwater lake metagenome.</title>
        <authorList>
            <person name="Kadnikov V.V."/>
            <person name="Savvichev A.S."/>
            <person name="Mardanov A.V."/>
            <person name="Beletsky A.V."/>
            <person name="Chupakov A.V."/>
            <person name="Kokryatskaya N.M."/>
            <person name="Pimenov N.V."/>
            <person name="Ravin N.V."/>
        </authorList>
    </citation>
    <scope>NUCLEOTIDE SEQUENCE [LARGE SCALE GENOMIC DNA]</scope>
</reference>
<proteinExistence type="inferred from homology"/>
<dbReference type="Gene3D" id="3.40.1360.10">
    <property type="match status" value="1"/>
</dbReference>
<dbReference type="InterPro" id="IPR006171">
    <property type="entry name" value="TOPRIM_dom"/>
</dbReference>
<dbReference type="GO" id="GO:0003899">
    <property type="term" value="F:DNA-directed RNA polymerase activity"/>
    <property type="evidence" value="ECO:0007669"/>
    <property type="project" value="UniProtKB-UniRule"/>
</dbReference>
<evidence type="ECO:0000256" key="1">
    <source>
        <dbReference type="ARBA" id="ARBA00022478"/>
    </source>
</evidence>
<comment type="function">
    <text evidence="9">RNA polymerase that catalyzes the synthesis of short RNA molecules used as primers for DNA polymerase during DNA replication. Also part of the exosome, which is a complex involved in RNA degradation. Acts as a poly(A)-binding protein that enhances the interaction between heteropolymeric, adenine-rich transcripts and the exosome.</text>
</comment>